<feature type="domain" description="PX" evidence="15">
    <location>
        <begin position="136"/>
        <end position="280"/>
    </location>
</feature>
<dbReference type="Gene3D" id="1.20.1270.60">
    <property type="entry name" value="Arfaptin homology (AH) domain/BAR domain"/>
    <property type="match status" value="1"/>
</dbReference>
<feature type="region of interest" description="Disordered" evidence="14">
    <location>
        <begin position="1"/>
        <end position="137"/>
    </location>
</feature>
<sequence length="532" mass="59242">MSHDQDQPDVVDHTLKVDDDDLFASAVQSPLTESAASPPPSGAAPGSGPLSADLADATAEVSLEDDEETPSPAEAARLSLDDASELTEPAEPPPEPADRQTEPARENGAASSETAQIQSTVQEDANGEEDDEETDQFIEVSVVEPVKIGDGMSSYMAYKVITKTNVSYFKRQRFSVMRRFSDFLGLHDKLVEKHIRSGRIVPPAPEKSVIGTTKIKIGGGSGGGGGHASHGGGPETGSGQSEFIERRRAALERYLNRTAAHPTLRADPDFREFLELDEELPRATQTSALSSAGVLRLFNRVGETVSKIAFKMDESDVWFEERVQQMESLDGQLRKLHGSVESLVLYRRELATSTAQLARAAAMLSNVEEHTALSRALSQLAELQERVERLHSQQADNDFYMLAEMLKDYVMLLGAVKDVFHEREKLYQTWQHAQQTLTKKREAKARLELQGRSDKLQQLGDEVTEWESKVERSQEEFERISRSIKKEMEMFDCNRVKDFKDCIVKYLETLMANQQKLVKLWETFLPEAKAIA</sequence>
<keyword evidence="9" id="KW-0007">Acetylation</keyword>
<feature type="compositionally biased region" description="Low complexity" evidence="14">
    <location>
        <begin position="43"/>
        <end position="52"/>
    </location>
</feature>
<dbReference type="FunFam" id="3.30.1520.10:FF:000016">
    <property type="entry name" value="Sorting nexin 2"/>
    <property type="match status" value="1"/>
</dbReference>
<protein>
    <recommendedName>
        <fullName evidence="4">Sorting nexin-2</fullName>
    </recommendedName>
</protein>
<keyword evidence="7" id="KW-0967">Endosome</keyword>
<dbReference type="InterPro" id="IPR001683">
    <property type="entry name" value="PX_dom"/>
</dbReference>
<organism evidence="16 17">
    <name type="scientific">Amphibalanus amphitrite</name>
    <name type="common">Striped barnacle</name>
    <name type="synonym">Balanus amphitrite</name>
    <dbReference type="NCBI Taxonomy" id="1232801"/>
    <lineage>
        <taxon>Eukaryota</taxon>
        <taxon>Metazoa</taxon>
        <taxon>Ecdysozoa</taxon>
        <taxon>Arthropoda</taxon>
        <taxon>Crustacea</taxon>
        <taxon>Multicrustacea</taxon>
        <taxon>Cirripedia</taxon>
        <taxon>Thoracica</taxon>
        <taxon>Thoracicalcarea</taxon>
        <taxon>Balanomorpha</taxon>
        <taxon>Balanoidea</taxon>
        <taxon>Balanidae</taxon>
        <taxon>Amphibalaninae</taxon>
        <taxon>Amphibalanus</taxon>
    </lineage>
</organism>
<evidence type="ECO:0000256" key="1">
    <source>
        <dbReference type="ARBA" id="ARBA00004316"/>
    </source>
</evidence>
<accession>A0A6A4WDR9</accession>
<evidence type="ECO:0000256" key="8">
    <source>
        <dbReference type="ARBA" id="ARBA00022927"/>
    </source>
</evidence>
<dbReference type="Pfam" id="PF00787">
    <property type="entry name" value="PX"/>
    <property type="match status" value="1"/>
</dbReference>
<feature type="compositionally biased region" description="Basic and acidic residues" evidence="14">
    <location>
        <begin position="96"/>
        <end position="105"/>
    </location>
</feature>
<dbReference type="PANTHER" id="PTHR10555:SF170">
    <property type="entry name" value="FI18122P1"/>
    <property type="match status" value="1"/>
</dbReference>
<name>A0A6A4WDR9_AMPAM</name>
<evidence type="ECO:0000256" key="4">
    <source>
        <dbReference type="ARBA" id="ARBA00020435"/>
    </source>
</evidence>
<evidence type="ECO:0000256" key="9">
    <source>
        <dbReference type="ARBA" id="ARBA00022990"/>
    </source>
</evidence>
<keyword evidence="17" id="KW-1185">Reference proteome</keyword>
<dbReference type="Proteomes" id="UP000440578">
    <property type="component" value="Unassembled WGS sequence"/>
</dbReference>
<dbReference type="SUPFAM" id="SSF64268">
    <property type="entry name" value="PX domain"/>
    <property type="match status" value="1"/>
</dbReference>
<evidence type="ECO:0000256" key="2">
    <source>
        <dbReference type="ARBA" id="ARBA00004469"/>
    </source>
</evidence>
<evidence type="ECO:0000256" key="3">
    <source>
        <dbReference type="ARBA" id="ARBA00010883"/>
    </source>
</evidence>
<evidence type="ECO:0000256" key="6">
    <source>
        <dbReference type="ARBA" id="ARBA00022553"/>
    </source>
</evidence>
<dbReference type="InterPro" id="IPR027267">
    <property type="entry name" value="AH/BAR_dom_sf"/>
</dbReference>
<dbReference type="CDD" id="cd06859">
    <property type="entry name" value="PX_SNX1_2_like"/>
    <property type="match status" value="1"/>
</dbReference>
<dbReference type="FunFam" id="1.20.1270.60:FF:000012">
    <property type="entry name" value="Sorting nexin 2"/>
    <property type="match status" value="1"/>
</dbReference>
<dbReference type="PANTHER" id="PTHR10555">
    <property type="entry name" value="SORTING NEXIN"/>
    <property type="match status" value="1"/>
</dbReference>
<keyword evidence="6" id="KW-0597">Phosphoprotein</keyword>
<evidence type="ECO:0000259" key="15">
    <source>
        <dbReference type="PROSITE" id="PS50195"/>
    </source>
</evidence>
<dbReference type="GO" id="GO:0034498">
    <property type="term" value="P:early endosome to Golgi transport"/>
    <property type="evidence" value="ECO:0007669"/>
    <property type="project" value="TreeGrafter"/>
</dbReference>
<dbReference type="InterPro" id="IPR015404">
    <property type="entry name" value="Vps5_C"/>
</dbReference>
<gene>
    <name evidence="16" type="primary">Snx2</name>
    <name evidence="16" type="ORF">FJT64_027299</name>
</gene>
<dbReference type="GO" id="GO:0015031">
    <property type="term" value="P:protein transport"/>
    <property type="evidence" value="ECO:0007669"/>
    <property type="project" value="UniProtKB-KW"/>
</dbReference>
<dbReference type="Pfam" id="PF09325">
    <property type="entry name" value="Vps5"/>
    <property type="match status" value="1"/>
</dbReference>
<keyword evidence="10" id="KW-0472">Membrane</keyword>
<comment type="similarity">
    <text evidence="3">Belongs to the sorting nexin family.</text>
</comment>
<feature type="region of interest" description="Disordered" evidence="14">
    <location>
        <begin position="215"/>
        <end position="241"/>
    </location>
</feature>
<evidence type="ECO:0000256" key="11">
    <source>
        <dbReference type="ARBA" id="ARBA00023273"/>
    </source>
</evidence>
<evidence type="ECO:0000256" key="12">
    <source>
        <dbReference type="ARBA" id="ARBA00045620"/>
    </source>
</evidence>
<evidence type="ECO:0000313" key="16">
    <source>
        <dbReference type="EMBL" id="KAF0300121.1"/>
    </source>
</evidence>
<keyword evidence="13" id="KW-0175">Coiled coil</keyword>
<feature type="compositionally biased region" description="Polar residues" evidence="14">
    <location>
        <begin position="109"/>
        <end position="123"/>
    </location>
</feature>
<dbReference type="GO" id="GO:0042995">
    <property type="term" value="C:cell projection"/>
    <property type="evidence" value="ECO:0007669"/>
    <property type="project" value="UniProtKB-SubCell"/>
</dbReference>
<evidence type="ECO:0000256" key="14">
    <source>
        <dbReference type="SAM" id="MobiDB-lite"/>
    </source>
</evidence>
<dbReference type="SUPFAM" id="SSF103657">
    <property type="entry name" value="BAR/IMD domain-like"/>
    <property type="match status" value="1"/>
</dbReference>
<dbReference type="SMART" id="SM00312">
    <property type="entry name" value="PX"/>
    <property type="match status" value="1"/>
</dbReference>
<dbReference type="InterPro" id="IPR036871">
    <property type="entry name" value="PX_dom_sf"/>
</dbReference>
<feature type="compositionally biased region" description="Gly residues" evidence="14">
    <location>
        <begin position="217"/>
        <end position="236"/>
    </location>
</feature>
<dbReference type="PROSITE" id="PS50195">
    <property type="entry name" value="PX"/>
    <property type="match status" value="1"/>
</dbReference>
<dbReference type="AlphaFoldDB" id="A0A6A4WDR9"/>
<dbReference type="GO" id="GO:0031901">
    <property type="term" value="C:early endosome membrane"/>
    <property type="evidence" value="ECO:0007669"/>
    <property type="project" value="UniProtKB-SubCell"/>
</dbReference>
<evidence type="ECO:0000313" key="17">
    <source>
        <dbReference type="Proteomes" id="UP000440578"/>
    </source>
</evidence>
<dbReference type="EMBL" id="VIIS01001290">
    <property type="protein sequence ID" value="KAF0300121.1"/>
    <property type="molecule type" value="Genomic_DNA"/>
</dbReference>
<dbReference type="OrthoDB" id="271164at2759"/>
<keyword evidence="8" id="KW-0653">Protein transport</keyword>
<keyword evidence="11" id="KW-0966">Cell projection</keyword>
<comment type="caution">
    <text evidence="16">The sequence shown here is derived from an EMBL/GenBank/DDBJ whole genome shotgun (WGS) entry which is preliminary data.</text>
</comment>
<feature type="compositionally biased region" description="Basic and acidic residues" evidence="14">
    <location>
        <begin position="1"/>
        <end position="17"/>
    </location>
</feature>
<dbReference type="GO" id="GO:0035091">
    <property type="term" value="F:phosphatidylinositol binding"/>
    <property type="evidence" value="ECO:0007669"/>
    <property type="project" value="InterPro"/>
</dbReference>
<keyword evidence="5" id="KW-0813">Transport</keyword>
<evidence type="ECO:0000256" key="7">
    <source>
        <dbReference type="ARBA" id="ARBA00022753"/>
    </source>
</evidence>
<reference evidence="16 17" key="1">
    <citation type="submission" date="2019-07" db="EMBL/GenBank/DDBJ databases">
        <title>Draft genome assembly of a fouling barnacle, Amphibalanus amphitrite (Darwin, 1854): The first reference genome for Thecostraca.</title>
        <authorList>
            <person name="Kim W."/>
        </authorList>
    </citation>
    <scope>NUCLEOTIDE SEQUENCE [LARGE SCALE GENOMIC DNA]</scope>
    <source>
        <strain evidence="16">SNU_AA5</strain>
        <tissue evidence="16">Soma without cirri and trophi</tissue>
    </source>
</reference>
<evidence type="ECO:0000256" key="5">
    <source>
        <dbReference type="ARBA" id="ARBA00022448"/>
    </source>
</evidence>
<evidence type="ECO:0000256" key="13">
    <source>
        <dbReference type="SAM" id="Coils"/>
    </source>
</evidence>
<evidence type="ECO:0000256" key="10">
    <source>
        <dbReference type="ARBA" id="ARBA00023136"/>
    </source>
</evidence>
<comment type="subcellular location">
    <subcellularLocation>
        <location evidence="1">Cell projection</location>
    </subcellularLocation>
    <subcellularLocation>
        <location evidence="2">Early endosome membrane</location>
        <topology evidence="2">Peripheral membrane protein</topology>
        <orientation evidence="2">Cytoplasmic side</orientation>
    </subcellularLocation>
</comment>
<feature type="coiled-coil region" evidence="13">
    <location>
        <begin position="456"/>
        <end position="483"/>
    </location>
</feature>
<comment type="function">
    <text evidence="12">Involved in several stages of intracellular trafficking. Interacts with membranes containing phosphatidylinositol 3-phosphate (PtdIns(3P)) or phosphatidylinositol 3,5-bisphosphate (PtdIns(3,5)P2). Acts in part as component of the retromer membrane-deforming SNX-BAR subcomplex. The SNX-BAR retromer mediates retrograde transport of cargo proteins from endosomes to the trans-Golgi network (TGN) and is involved in endosome-to-plasma membrane transport for cargo protein recycling. The SNX-BAR subcomplex functions to deform the donor membrane into a tubular profile called endosome-to-TGN transport carrier (ETC). Can sense membrane curvature and has in vitro vesicle-to-membrane remodeling activity. Required for retrograde endosome-to-TGN transport of TGN38. Promotes KALRN- and RHOG-dependent but retromer-independent membrane remodeling such as lamellipodium formation; the function is dependent on GEF activity of KALRN.</text>
</comment>
<dbReference type="CDD" id="cd07623">
    <property type="entry name" value="BAR_SNX1_2"/>
    <property type="match status" value="1"/>
</dbReference>
<proteinExistence type="inferred from homology"/>
<feature type="compositionally biased region" description="Acidic residues" evidence="14">
    <location>
        <begin position="125"/>
        <end position="136"/>
    </location>
</feature>
<dbReference type="Gene3D" id="3.30.1520.10">
    <property type="entry name" value="Phox-like domain"/>
    <property type="match status" value="1"/>
</dbReference>
<dbReference type="GO" id="GO:0005829">
    <property type="term" value="C:cytosol"/>
    <property type="evidence" value="ECO:0007669"/>
    <property type="project" value="GOC"/>
</dbReference>